<evidence type="ECO:0000313" key="2">
    <source>
        <dbReference type="EMBL" id="EKX72631.1"/>
    </source>
</evidence>
<evidence type="ECO:0000313" key="3">
    <source>
        <dbReference type="Proteomes" id="UP000031512"/>
    </source>
</evidence>
<organism evidence="2 3">
    <name type="scientific">Theileria equi strain WA</name>
    <dbReference type="NCBI Taxonomy" id="1537102"/>
    <lineage>
        <taxon>Eukaryota</taxon>
        <taxon>Sar</taxon>
        <taxon>Alveolata</taxon>
        <taxon>Apicomplexa</taxon>
        <taxon>Aconoidasida</taxon>
        <taxon>Piroplasmida</taxon>
        <taxon>Theileriidae</taxon>
        <taxon>Theileria</taxon>
    </lineage>
</organism>
<feature type="chain" id="PRO_5003953016" description="Signal peptide-containing protein" evidence="1">
    <location>
        <begin position="26"/>
        <end position="360"/>
    </location>
</feature>
<dbReference type="KEGG" id="beq:BEWA_011900"/>
<proteinExistence type="predicted"/>
<comment type="caution">
    <text evidence="2">The sequence shown here is derived from an EMBL/GenBank/DDBJ whole genome shotgun (WGS) entry which is preliminary data.</text>
</comment>
<keyword evidence="1" id="KW-0732">Signal</keyword>
<dbReference type="VEuPathDB" id="PiroplasmaDB:BEWA_011900"/>
<sequence>MFANLFCISLSGGITLLLGTARVASNYKFNETPSHEEYLSKDISDISRIIHLEEIDSIPWETEQPGNSSSICTKTLQSDYENAVYGLSEHFGCDVNSISSALFDYSKHPLSGPPLDHNLQNKQHIGTTPGCTRAKLAARCSSFLKLANCIYSNYIEYARKAKTQLALSNDAIKVFEIYPNNNLINKYNSVAGGGIGFLFREFLGSVCAFVHNACDLLHPQFKFDEEHRKSQACIVFDIITPLKGYNSLFDKALPAKRRLELVTEEKKAFLNYYNHRVPELVLSQIDIPLLEPFNKSSKLRDYRVGLCNTRCQTISQLHSERENNKEYSAAGRYRIYAICVQLAIYCNICKLCESIGVKLN</sequence>
<dbReference type="AlphaFoldDB" id="L1LBC3"/>
<dbReference type="RefSeq" id="XP_004832083.1">
    <property type="nucleotide sequence ID" value="XM_004832026.1"/>
</dbReference>
<dbReference type="EMBL" id="ACOU01000004">
    <property type="protein sequence ID" value="EKX72631.1"/>
    <property type="molecule type" value="Genomic_DNA"/>
</dbReference>
<name>L1LBC3_THEEQ</name>
<dbReference type="Proteomes" id="UP000031512">
    <property type="component" value="Unassembled WGS sequence"/>
</dbReference>
<accession>L1LBC3</accession>
<dbReference type="eggNOG" id="ENOG502TN2S">
    <property type="taxonomic scope" value="Eukaryota"/>
</dbReference>
<gene>
    <name evidence="2" type="ORF">BEWA_011900</name>
</gene>
<reference evidence="2 3" key="1">
    <citation type="journal article" date="2012" name="BMC Genomics">
        <title>Comparative genomic analysis and phylogenetic position of Theileria equi.</title>
        <authorList>
            <person name="Kappmeyer L.S."/>
            <person name="Thiagarajan M."/>
            <person name="Herndon D.R."/>
            <person name="Ramsay J.D."/>
            <person name="Caler E."/>
            <person name="Djikeng A."/>
            <person name="Gillespie J.J."/>
            <person name="Lau A.O."/>
            <person name="Roalson E.H."/>
            <person name="Silva J.C."/>
            <person name="Silva M.G."/>
            <person name="Suarez C.E."/>
            <person name="Ueti M.W."/>
            <person name="Nene V.M."/>
            <person name="Mealey R.H."/>
            <person name="Knowles D.P."/>
            <person name="Brayton K.A."/>
        </authorList>
    </citation>
    <scope>NUCLEOTIDE SEQUENCE [LARGE SCALE GENOMIC DNA]</scope>
    <source>
        <strain evidence="2 3">WA</strain>
    </source>
</reference>
<keyword evidence="3" id="KW-1185">Reference proteome</keyword>
<evidence type="ECO:0000256" key="1">
    <source>
        <dbReference type="SAM" id="SignalP"/>
    </source>
</evidence>
<evidence type="ECO:0008006" key="4">
    <source>
        <dbReference type="Google" id="ProtNLM"/>
    </source>
</evidence>
<protein>
    <recommendedName>
        <fullName evidence="4">Signal peptide-containing protein</fullName>
    </recommendedName>
</protein>
<feature type="signal peptide" evidence="1">
    <location>
        <begin position="1"/>
        <end position="25"/>
    </location>
</feature>
<dbReference type="GeneID" id="15804261"/>
<dbReference type="OrthoDB" id="360811at2759"/>